<dbReference type="Proteomes" id="UP000275408">
    <property type="component" value="Unassembled WGS sequence"/>
</dbReference>
<feature type="non-terminal residue" evidence="1">
    <location>
        <position position="171"/>
    </location>
</feature>
<reference evidence="1 2" key="1">
    <citation type="journal article" date="2018" name="Sci. Rep.">
        <title>Comparative analysis of the Pocillopora damicornis genome highlights role of immune system in coral evolution.</title>
        <authorList>
            <person name="Cunning R."/>
            <person name="Bay R.A."/>
            <person name="Gillette P."/>
            <person name="Baker A.C."/>
            <person name="Traylor-Knowles N."/>
        </authorList>
    </citation>
    <scope>NUCLEOTIDE SEQUENCE [LARGE SCALE GENOMIC DNA]</scope>
    <source>
        <strain evidence="1">RSMAS</strain>
        <tissue evidence="1">Whole animal</tissue>
    </source>
</reference>
<evidence type="ECO:0000313" key="2">
    <source>
        <dbReference type="Proteomes" id="UP000275408"/>
    </source>
</evidence>
<dbReference type="InterPro" id="IPR011024">
    <property type="entry name" value="G_crystallin-like"/>
</dbReference>
<dbReference type="AlphaFoldDB" id="A0A3M6UFS4"/>
<gene>
    <name evidence="1" type="ORF">pdam_00025017</name>
</gene>
<name>A0A3M6UFS4_POCDA</name>
<dbReference type="SUPFAM" id="SSF49695">
    <property type="entry name" value="gamma-Crystallin-like"/>
    <property type="match status" value="1"/>
</dbReference>
<proteinExistence type="predicted"/>
<accession>A0A3M6UFS4</accession>
<comment type="caution">
    <text evidence="1">The sequence shown here is derived from an EMBL/GenBank/DDBJ whole genome shotgun (WGS) entry which is preliminary data.</text>
</comment>
<feature type="non-terminal residue" evidence="1">
    <location>
        <position position="1"/>
    </location>
</feature>
<evidence type="ECO:0000313" key="1">
    <source>
        <dbReference type="EMBL" id="RMX52537.1"/>
    </source>
</evidence>
<dbReference type="EMBL" id="RCHS01001616">
    <property type="protein sequence ID" value="RMX52537.1"/>
    <property type="molecule type" value="Genomic_DNA"/>
</dbReference>
<protein>
    <submittedName>
        <fullName evidence="1">Uncharacterized protein</fullName>
    </submittedName>
</protein>
<sequence length="171" mass="19023">STTTVVRKCRLWRIKRDFRASCENLTNCFPQGALCDHVQFQGDAACLVPDDYLNVNAMGLKSVVKSLRSSPSKLRIYLPHGASSFVLFSESCEDLTSNLPVGASSFVVCPHSERWQVFTEVKYGGVTTTLEPEKFFRKNERCSSKIPSRAFASSFPIRQTSKVEMSLGNVG</sequence>
<organism evidence="1 2">
    <name type="scientific">Pocillopora damicornis</name>
    <name type="common">Cauliflower coral</name>
    <name type="synonym">Millepora damicornis</name>
    <dbReference type="NCBI Taxonomy" id="46731"/>
    <lineage>
        <taxon>Eukaryota</taxon>
        <taxon>Metazoa</taxon>
        <taxon>Cnidaria</taxon>
        <taxon>Anthozoa</taxon>
        <taxon>Hexacorallia</taxon>
        <taxon>Scleractinia</taxon>
        <taxon>Astrocoeniina</taxon>
        <taxon>Pocilloporidae</taxon>
        <taxon>Pocillopora</taxon>
    </lineage>
</organism>
<keyword evidence="2" id="KW-1185">Reference proteome</keyword>